<reference evidence="1" key="1">
    <citation type="submission" date="2023-11" db="EMBL/GenBank/DDBJ databases">
        <authorList>
            <person name="Poullet M."/>
        </authorList>
    </citation>
    <scope>NUCLEOTIDE SEQUENCE</scope>
    <source>
        <strain evidence="1">E1834</strain>
    </source>
</reference>
<keyword evidence="2" id="KW-1185">Reference proteome</keyword>
<evidence type="ECO:0000313" key="1">
    <source>
        <dbReference type="EMBL" id="CAK5100403.1"/>
    </source>
</evidence>
<accession>A0ACB1ARQ9</accession>
<proteinExistence type="predicted"/>
<dbReference type="Proteomes" id="UP001497535">
    <property type="component" value="Unassembled WGS sequence"/>
</dbReference>
<evidence type="ECO:0000313" key="2">
    <source>
        <dbReference type="Proteomes" id="UP001497535"/>
    </source>
</evidence>
<protein>
    <submittedName>
        <fullName evidence="1">Uncharacterized protein</fullName>
    </submittedName>
</protein>
<dbReference type="EMBL" id="CAVMJV010000107">
    <property type="protein sequence ID" value="CAK5100403.1"/>
    <property type="molecule type" value="Genomic_DNA"/>
</dbReference>
<organism evidence="1 2">
    <name type="scientific">Meloidogyne enterolobii</name>
    <name type="common">Root-knot nematode worm</name>
    <name type="synonym">Meloidogyne mayaguensis</name>
    <dbReference type="NCBI Taxonomy" id="390850"/>
    <lineage>
        <taxon>Eukaryota</taxon>
        <taxon>Metazoa</taxon>
        <taxon>Ecdysozoa</taxon>
        <taxon>Nematoda</taxon>
        <taxon>Chromadorea</taxon>
        <taxon>Rhabditida</taxon>
        <taxon>Tylenchina</taxon>
        <taxon>Tylenchomorpha</taxon>
        <taxon>Tylenchoidea</taxon>
        <taxon>Meloidogynidae</taxon>
        <taxon>Meloidogyninae</taxon>
        <taxon>Meloidogyne</taxon>
    </lineage>
</organism>
<comment type="caution">
    <text evidence="1">The sequence shown here is derived from an EMBL/GenBank/DDBJ whole genome shotgun (WGS) entry which is preliminary data.</text>
</comment>
<gene>
    <name evidence="1" type="ORF">MENTE1834_LOCUS42053</name>
</gene>
<name>A0ACB1ARQ9_MELEN</name>
<sequence length="85" mass="10291">MPEQKIFSRFSNIDFELFVYLFYCVLIFLFVYLFNFVFRVIKPKFLEVFRKILKTNCRYWFLPVLVHLIAGTGSTCCLLKVLKNF</sequence>